<comment type="caution">
    <text evidence="2">The sequence shown here is derived from an EMBL/GenBank/DDBJ whole genome shotgun (WGS) entry which is preliminary data.</text>
</comment>
<accession>A0ABV7JUC9</accession>
<feature type="compositionally biased region" description="Polar residues" evidence="1">
    <location>
        <begin position="50"/>
        <end position="61"/>
    </location>
</feature>
<proteinExistence type="predicted"/>
<evidence type="ECO:0000256" key="1">
    <source>
        <dbReference type="SAM" id="MobiDB-lite"/>
    </source>
</evidence>
<name>A0ABV7JUC9_9ALTE</name>
<dbReference type="EMBL" id="JBHRSX010000006">
    <property type="protein sequence ID" value="MFC3200548.1"/>
    <property type="molecule type" value="Genomic_DNA"/>
</dbReference>
<gene>
    <name evidence="2" type="ORF">ACFOEW_01795</name>
</gene>
<evidence type="ECO:0000313" key="3">
    <source>
        <dbReference type="Proteomes" id="UP001595477"/>
    </source>
</evidence>
<sequence>MTDEKYELNVKGLVNEFVSDNGPSFNFLRGDYKSKEEREAGEKQQLERAINSSNIGLNKKQ</sequence>
<organism evidence="2 3">
    <name type="scientific">Alteromonas oceani</name>
    <dbReference type="NCBI Taxonomy" id="2071609"/>
    <lineage>
        <taxon>Bacteria</taxon>
        <taxon>Pseudomonadati</taxon>
        <taxon>Pseudomonadota</taxon>
        <taxon>Gammaproteobacteria</taxon>
        <taxon>Alteromonadales</taxon>
        <taxon>Alteromonadaceae</taxon>
        <taxon>Alteromonas/Salinimonas group</taxon>
        <taxon>Alteromonas</taxon>
    </lineage>
</organism>
<dbReference type="RefSeq" id="WP_123326076.1">
    <property type="nucleotide sequence ID" value="NZ_JBHRSX010000006.1"/>
</dbReference>
<keyword evidence="3" id="KW-1185">Reference proteome</keyword>
<evidence type="ECO:0000313" key="2">
    <source>
        <dbReference type="EMBL" id="MFC3200548.1"/>
    </source>
</evidence>
<feature type="region of interest" description="Disordered" evidence="1">
    <location>
        <begin position="36"/>
        <end position="61"/>
    </location>
</feature>
<feature type="compositionally biased region" description="Basic and acidic residues" evidence="1">
    <location>
        <begin position="36"/>
        <end position="46"/>
    </location>
</feature>
<dbReference type="Proteomes" id="UP001595477">
    <property type="component" value="Unassembled WGS sequence"/>
</dbReference>
<protein>
    <submittedName>
        <fullName evidence="2">Uncharacterized protein</fullName>
    </submittedName>
</protein>
<reference evidence="3" key="1">
    <citation type="journal article" date="2019" name="Int. J. Syst. Evol. Microbiol.">
        <title>The Global Catalogue of Microorganisms (GCM) 10K type strain sequencing project: providing services to taxonomists for standard genome sequencing and annotation.</title>
        <authorList>
            <consortium name="The Broad Institute Genomics Platform"/>
            <consortium name="The Broad Institute Genome Sequencing Center for Infectious Disease"/>
            <person name="Wu L."/>
            <person name="Ma J."/>
        </authorList>
    </citation>
    <scope>NUCLEOTIDE SEQUENCE [LARGE SCALE GENOMIC DNA]</scope>
    <source>
        <strain evidence="3">KCTC 52449</strain>
    </source>
</reference>